<dbReference type="FunCoup" id="M1BYK1">
    <property type="interactions" value="2"/>
</dbReference>
<protein>
    <submittedName>
        <fullName evidence="2">F-box family protein</fullName>
    </submittedName>
</protein>
<accession>M1BYK1</accession>
<evidence type="ECO:0000313" key="2">
    <source>
        <dbReference type="EnsemblPlants" id="PGSC0003DMT400055801"/>
    </source>
</evidence>
<reference evidence="2" key="2">
    <citation type="submission" date="2015-06" db="UniProtKB">
        <authorList>
            <consortium name="EnsemblPlants"/>
        </authorList>
    </citation>
    <scope>IDENTIFICATION</scope>
    <source>
        <strain evidence="2">DM1-3 516 R44</strain>
    </source>
</reference>
<dbReference type="OMA" id="HTRSQWI"/>
<dbReference type="PANTHER" id="PTHR31672:SF10">
    <property type="entry name" value="F-BOX DOMAIN-CONTAINING PROTEIN"/>
    <property type="match status" value="1"/>
</dbReference>
<dbReference type="Pfam" id="PF00646">
    <property type="entry name" value="F-box"/>
    <property type="match status" value="1"/>
</dbReference>
<dbReference type="SMART" id="SM00256">
    <property type="entry name" value="FBOX"/>
    <property type="match status" value="1"/>
</dbReference>
<dbReference type="KEGG" id="sot:102602147"/>
<dbReference type="EnsemblPlants" id="PGSC0003DMT400055801">
    <property type="protein sequence ID" value="PGSC0003DMT400055801"/>
    <property type="gene ID" value="PGSC0003DMG400021672"/>
</dbReference>
<evidence type="ECO:0000259" key="1">
    <source>
        <dbReference type="SMART" id="SM00256"/>
    </source>
</evidence>
<dbReference type="NCBIfam" id="TIGR01640">
    <property type="entry name" value="F_box_assoc_1"/>
    <property type="match status" value="1"/>
</dbReference>
<dbReference type="PANTHER" id="PTHR31672">
    <property type="entry name" value="BNACNNG10540D PROTEIN"/>
    <property type="match status" value="1"/>
</dbReference>
<sequence length="393" mass="44392">MTDSVSTYFCFELLREILLKLPVKSLIRFTVVCKSWHSLITSFPFISAHLAQTPRSNTFLVRHFDRTRKRENYSLFQDSKNRPFSLDFTSELHFPFKSNLGYFKIVGSCNGIVCLYDDVLGQLRSLVLWNPSIHKFISIPMPLIKPQWPHMCVLGFGADLPETDDFKLVKLVYHMNDGFVYSGPPEIEIYSINSGVWRRVVGVEIKNCMVKFLSPQAFVNGVVHWIASDVVVNGGDLWSLVKTFSIADEVFGEIMLPDALVGVTTTNLSIMLFEESLAVVKYGSEIGGDSCEVWVMKQYGVLESWSRLYHINLVAGMEKVVGFRNNGEVLFSTRRNDPVSYDPNSGRNTSLGIQGVSSLFYVQNYRESLILFNRNNASSGGFLGGMEVYGLNE</sequence>
<feature type="domain" description="F-box" evidence="1">
    <location>
        <begin position="9"/>
        <end position="49"/>
    </location>
</feature>
<organism evidence="2 3">
    <name type="scientific">Solanum tuberosum</name>
    <name type="common">Potato</name>
    <dbReference type="NCBI Taxonomy" id="4113"/>
    <lineage>
        <taxon>Eukaryota</taxon>
        <taxon>Viridiplantae</taxon>
        <taxon>Streptophyta</taxon>
        <taxon>Embryophyta</taxon>
        <taxon>Tracheophyta</taxon>
        <taxon>Spermatophyta</taxon>
        <taxon>Magnoliopsida</taxon>
        <taxon>eudicotyledons</taxon>
        <taxon>Gunneridae</taxon>
        <taxon>Pentapetalae</taxon>
        <taxon>asterids</taxon>
        <taxon>lamiids</taxon>
        <taxon>Solanales</taxon>
        <taxon>Solanaceae</taxon>
        <taxon>Solanoideae</taxon>
        <taxon>Solaneae</taxon>
        <taxon>Solanum</taxon>
    </lineage>
</organism>
<dbReference type="PaxDb" id="4113-PGSC0003DMT400055801"/>
<dbReference type="SUPFAM" id="SSF81383">
    <property type="entry name" value="F-box domain"/>
    <property type="match status" value="1"/>
</dbReference>
<dbReference type="AlphaFoldDB" id="M1BYK1"/>
<evidence type="ECO:0000313" key="3">
    <source>
        <dbReference type="Proteomes" id="UP000011115"/>
    </source>
</evidence>
<dbReference type="InterPro" id="IPR050796">
    <property type="entry name" value="SCF_F-box_component"/>
</dbReference>
<dbReference type="eggNOG" id="ENOG502QVMN">
    <property type="taxonomic scope" value="Eukaryota"/>
</dbReference>
<dbReference type="CDD" id="cd22157">
    <property type="entry name" value="F-box_AtFBW1-like"/>
    <property type="match status" value="1"/>
</dbReference>
<dbReference type="Gene3D" id="1.20.1280.50">
    <property type="match status" value="1"/>
</dbReference>
<dbReference type="Pfam" id="PF07734">
    <property type="entry name" value="FBA_1"/>
    <property type="match status" value="1"/>
</dbReference>
<dbReference type="InParanoid" id="M1BYK1"/>
<dbReference type="Gramene" id="RHC10H1G0541.2.1">
    <property type="protein sequence ID" value="RHC10H1G0541.2.1.cds.1"/>
    <property type="gene ID" value="RHC10H1G0541.2"/>
</dbReference>
<name>M1BYK1_SOLTU</name>
<gene>
    <name evidence="2" type="primary">LOC102602147</name>
</gene>
<dbReference type="InterPro" id="IPR001810">
    <property type="entry name" value="F-box_dom"/>
</dbReference>
<keyword evidence="3" id="KW-1185">Reference proteome</keyword>
<dbReference type="Proteomes" id="UP000011115">
    <property type="component" value="Unassembled WGS sequence"/>
</dbReference>
<reference evidence="3" key="1">
    <citation type="journal article" date="2011" name="Nature">
        <title>Genome sequence and analysis of the tuber crop potato.</title>
        <authorList>
            <consortium name="The Potato Genome Sequencing Consortium"/>
        </authorList>
    </citation>
    <scope>NUCLEOTIDE SEQUENCE [LARGE SCALE GENOMIC DNA]</scope>
    <source>
        <strain evidence="3">cv. DM1-3 516 R44</strain>
    </source>
</reference>
<dbReference type="InterPro" id="IPR036047">
    <property type="entry name" value="F-box-like_dom_sf"/>
</dbReference>
<dbReference type="HOGENOM" id="CLU_027176_1_2_1"/>
<dbReference type="RefSeq" id="XP_006366030.1">
    <property type="nucleotide sequence ID" value="XM_006365968.1"/>
</dbReference>
<dbReference type="GeneID" id="102602147"/>
<proteinExistence type="predicted"/>
<dbReference type="InterPro" id="IPR017451">
    <property type="entry name" value="F-box-assoc_interact_dom"/>
</dbReference>
<dbReference type="Gramene" id="PGSC0003DMT400055801">
    <property type="protein sequence ID" value="PGSC0003DMT400055801"/>
    <property type="gene ID" value="PGSC0003DMG400021672"/>
</dbReference>
<dbReference type="InterPro" id="IPR006527">
    <property type="entry name" value="F-box-assoc_dom_typ1"/>
</dbReference>
<dbReference type="OrthoDB" id="5314306at2759"/>